<dbReference type="RefSeq" id="WP_121876261.1">
    <property type="nucleotide sequence ID" value="NZ_REFJ01000002.1"/>
</dbReference>
<protein>
    <submittedName>
        <fullName evidence="2">Uncharacterized protein DUF5056</fullName>
    </submittedName>
</protein>
<reference evidence="2 3" key="1">
    <citation type="submission" date="2018-10" db="EMBL/GenBank/DDBJ databases">
        <title>Genomic Encyclopedia of Type Strains, Phase IV (KMG-IV): sequencing the most valuable type-strain genomes for metagenomic binning, comparative biology and taxonomic classification.</title>
        <authorList>
            <person name="Goeker M."/>
        </authorList>
    </citation>
    <scope>NUCLEOTIDE SEQUENCE [LARGE SCALE GENOMIC DNA]</scope>
    <source>
        <strain evidence="2 3">DSM 25080</strain>
    </source>
</reference>
<keyword evidence="1" id="KW-0812">Transmembrane</keyword>
<comment type="caution">
    <text evidence="2">The sequence shown here is derived from an EMBL/GenBank/DDBJ whole genome shotgun (WGS) entry which is preliminary data.</text>
</comment>
<evidence type="ECO:0000256" key="1">
    <source>
        <dbReference type="SAM" id="Phobius"/>
    </source>
</evidence>
<organism evidence="2 3">
    <name type="scientific">Umboniibacter marinipuniceus</name>
    <dbReference type="NCBI Taxonomy" id="569599"/>
    <lineage>
        <taxon>Bacteria</taxon>
        <taxon>Pseudomonadati</taxon>
        <taxon>Pseudomonadota</taxon>
        <taxon>Gammaproteobacteria</taxon>
        <taxon>Cellvibrionales</taxon>
        <taxon>Cellvibrionaceae</taxon>
        <taxon>Umboniibacter</taxon>
    </lineage>
</organism>
<accession>A0A3M0ABZ8</accession>
<feature type="transmembrane region" description="Helical" evidence="1">
    <location>
        <begin position="86"/>
        <end position="108"/>
    </location>
</feature>
<dbReference type="Proteomes" id="UP000267187">
    <property type="component" value="Unassembled WGS sequence"/>
</dbReference>
<name>A0A3M0ABZ8_9GAMM</name>
<sequence length="110" mass="12103">MAKDIDDRWLESLLNDSDESNHYIPDDGFSAGVMHAIAQEQMARYQKWRKVIIVLSALLAAVAVFYGSAGFSVGDFIQQMFARFDFVVLVPASALIAVAMSAGCTLLLRD</sequence>
<dbReference type="EMBL" id="REFJ01000002">
    <property type="protein sequence ID" value="RMA81099.1"/>
    <property type="molecule type" value="Genomic_DNA"/>
</dbReference>
<evidence type="ECO:0000313" key="3">
    <source>
        <dbReference type="Proteomes" id="UP000267187"/>
    </source>
</evidence>
<keyword evidence="1" id="KW-1133">Transmembrane helix</keyword>
<feature type="transmembrane region" description="Helical" evidence="1">
    <location>
        <begin position="51"/>
        <end position="74"/>
    </location>
</feature>
<proteinExistence type="predicted"/>
<gene>
    <name evidence="2" type="ORF">DFR27_0893</name>
</gene>
<keyword evidence="3" id="KW-1185">Reference proteome</keyword>
<keyword evidence="1" id="KW-0472">Membrane</keyword>
<evidence type="ECO:0000313" key="2">
    <source>
        <dbReference type="EMBL" id="RMA81099.1"/>
    </source>
</evidence>
<dbReference type="AlphaFoldDB" id="A0A3M0ABZ8"/>